<feature type="active site" description="Proton donor/acceptor" evidence="8">
    <location>
        <position position="187"/>
    </location>
</feature>
<keyword evidence="5" id="KW-0862">Zinc</keyword>
<dbReference type="GO" id="GO:0003906">
    <property type="term" value="F:DNA-(apurinic or apyrimidinic site) endonuclease activity"/>
    <property type="evidence" value="ECO:0007669"/>
    <property type="project" value="TreeGrafter"/>
</dbReference>
<evidence type="ECO:0000313" key="16">
    <source>
        <dbReference type="Proteomes" id="UP000027195"/>
    </source>
</evidence>
<evidence type="ECO:0000256" key="13">
    <source>
        <dbReference type="SAM" id="MobiDB-lite"/>
    </source>
</evidence>
<dbReference type="AlphaFoldDB" id="A0A067N5Y9"/>
<evidence type="ECO:0000256" key="3">
    <source>
        <dbReference type="ARBA" id="ARBA00022771"/>
    </source>
</evidence>
<evidence type="ECO:0000259" key="14">
    <source>
        <dbReference type="PROSITE" id="PS51999"/>
    </source>
</evidence>
<keyword evidence="3 11" id="KW-0863">Zinc-finger</keyword>
<dbReference type="STRING" id="930990.A0A067N5Y9"/>
<keyword evidence="6 9" id="KW-0460">Magnesium</keyword>
<evidence type="ECO:0000256" key="8">
    <source>
        <dbReference type="PIRSR" id="PIRSR604808-1"/>
    </source>
</evidence>
<keyword evidence="9" id="KW-0464">Manganese</keyword>
<dbReference type="FunCoup" id="A0A067N5Y9">
    <property type="interactions" value="679"/>
</dbReference>
<evidence type="ECO:0000256" key="6">
    <source>
        <dbReference type="ARBA" id="ARBA00022842"/>
    </source>
</evidence>
<evidence type="ECO:0000256" key="9">
    <source>
        <dbReference type="PIRSR" id="PIRSR604808-2"/>
    </source>
</evidence>
<feature type="binding site" evidence="9">
    <location>
        <position position="287"/>
    </location>
    <ligand>
        <name>Mg(2+)</name>
        <dbReference type="ChEBI" id="CHEBI:18420"/>
        <label>1</label>
    </ligand>
</feature>
<keyword evidence="12" id="KW-0227">DNA damage</keyword>
<dbReference type="Proteomes" id="UP000027195">
    <property type="component" value="Unassembled WGS sequence"/>
</dbReference>
<proteinExistence type="inferred from homology"/>
<feature type="region of interest" description="Disordered" evidence="13">
    <location>
        <begin position="356"/>
        <end position="413"/>
    </location>
</feature>
<evidence type="ECO:0000256" key="1">
    <source>
        <dbReference type="ARBA" id="ARBA00007092"/>
    </source>
</evidence>
<dbReference type="GO" id="GO:0008270">
    <property type="term" value="F:zinc ion binding"/>
    <property type="evidence" value="ECO:0007669"/>
    <property type="project" value="UniProtKB-KW"/>
</dbReference>
<dbReference type="InterPro" id="IPR005135">
    <property type="entry name" value="Endo/exonuclease/phosphatase"/>
</dbReference>
<evidence type="ECO:0000256" key="12">
    <source>
        <dbReference type="RuleBase" id="RU362131"/>
    </source>
</evidence>
<feature type="site" description="Transition state stabilizer" evidence="10">
    <location>
        <position position="189"/>
    </location>
</feature>
<dbReference type="PANTHER" id="PTHR22748:SF4">
    <property type="entry name" value="DNA-(APURINIC OR APYRIMIDINIC SITE) ENDONUCLEASE 2"/>
    <property type="match status" value="1"/>
</dbReference>
<keyword evidence="4" id="KW-0378">Hydrolase</keyword>
<evidence type="ECO:0000256" key="5">
    <source>
        <dbReference type="ARBA" id="ARBA00022833"/>
    </source>
</evidence>
<dbReference type="NCBIfam" id="TIGR00633">
    <property type="entry name" value="xth"/>
    <property type="match status" value="1"/>
</dbReference>
<evidence type="ECO:0000256" key="10">
    <source>
        <dbReference type="PIRSR" id="PIRSR604808-3"/>
    </source>
</evidence>
<dbReference type="Gene3D" id="3.60.10.10">
    <property type="entry name" value="Endonuclease/exonuclease/phosphatase"/>
    <property type="match status" value="1"/>
</dbReference>
<dbReference type="GO" id="GO:0008081">
    <property type="term" value="F:phosphoric diester hydrolase activity"/>
    <property type="evidence" value="ECO:0007669"/>
    <property type="project" value="TreeGrafter"/>
</dbReference>
<feature type="non-terminal residue" evidence="15">
    <location>
        <position position="1"/>
    </location>
</feature>
<dbReference type="SUPFAM" id="SSF56219">
    <property type="entry name" value="DNase I-like"/>
    <property type="match status" value="1"/>
</dbReference>
<comment type="similarity">
    <text evidence="1 12">Belongs to the DNA repair enzymes AP/ExoA family.</text>
</comment>
<dbReference type="PANTHER" id="PTHR22748">
    <property type="entry name" value="AP ENDONUCLEASE"/>
    <property type="match status" value="1"/>
</dbReference>
<feature type="binding site" evidence="9">
    <location>
        <position position="23"/>
    </location>
    <ligand>
        <name>Mg(2+)</name>
        <dbReference type="ChEBI" id="CHEBI:18420"/>
        <label>1</label>
    </ligand>
</feature>
<organism evidence="15 16">
    <name type="scientific">Botryobasidium botryosum (strain FD-172 SS1)</name>
    <dbReference type="NCBI Taxonomy" id="930990"/>
    <lineage>
        <taxon>Eukaryota</taxon>
        <taxon>Fungi</taxon>
        <taxon>Dikarya</taxon>
        <taxon>Basidiomycota</taxon>
        <taxon>Agaricomycotina</taxon>
        <taxon>Agaricomycetes</taxon>
        <taxon>Cantharellales</taxon>
        <taxon>Botryobasidiaceae</taxon>
        <taxon>Botryobasidium</taxon>
    </lineage>
</organism>
<name>A0A067N5Y9_BOTB1</name>
<dbReference type="OrthoDB" id="391817at2759"/>
<dbReference type="Pfam" id="PF03372">
    <property type="entry name" value="Exo_endo_phos"/>
    <property type="match status" value="1"/>
</dbReference>
<evidence type="ECO:0000256" key="2">
    <source>
        <dbReference type="ARBA" id="ARBA00022723"/>
    </source>
</evidence>
<feature type="region of interest" description="Disordered" evidence="13">
    <location>
        <begin position="436"/>
        <end position="457"/>
    </location>
</feature>
<protein>
    <recommendedName>
        <fullName evidence="12">DNA-(apurinic or apyrimidinic site) endonuclease</fullName>
        <ecNumber evidence="12">3.1.-.-</ecNumber>
    </recommendedName>
</protein>
<comment type="cofactor">
    <cofactor evidence="9 12">
        <name>Mg(2+)</name>
        <dbReference type="ChEBI" id="CHEBI:18420"/>
    </cofactor>
    <cofactor evidence="9 12">
        <name>Mn(2+)</name>
        <dbReference type="ChEBI" id="CHEBI:29035"/>
    </cofactor>
    <text evidence="9 12">Probably binds two magnesium or manganese ions per subunit.</text>
</comment>
<evidence type="ECO:0000256" key="4">
    <source>
        <dbReference type="ARBA" id="ARBA00022801"/>
    </source>
</evidence>
<dbReference type="PROSITE" id="PS51999">
    <property type="entry name" value="ZF_GRF"/>
    <property type="match status" value="1"/>
</dbReference>
<dbReference type="InterPro" id="IPR010666">
    <property type="entry name" value="Znf_GRF"/>
</dbReference>
<dbReference type="EC" id="3.1.-.-" evidence="12"/>
<keyword evidence="12" id="KW-0234">DNA repair</keyword>
<feature type="binding site" evidence="9">
    <location>
        <position position="187"/>
    </location>
    <ligand>
        <name>Mg(2+)</name>
        <dbReference type="ChEBI" id="CHEBI:18420"/>
        <label>1</label>
    </ligand>
</feature>
<accession>A0A067N5Y9</accession>
<feature type="domain" description="GRF-type" evidence="14">
    <location>
        <begin position="472"/>
        <end position="518"/>
    </location>
</feature>
<dbReference type="InterPro" id="IPR036691">
    <property type="entry name" value="Endo/exonu/phosph_ase_sf"/>
</dbReference>
<sequence>WYTLKTCEAILEELHADIICFQEMKIQRAALDRSHAVPGPFDAFFSLPTTKNGYSGVAVYTDSRKVVPRKAEEGLAGLVQPKIPLGDDERISPSYPMLQDIEPHILKYAREEEQEQEQGVPITLQSLESEGRALVLDFGLFVLINLYCPAETTPARHPYKRAFHALLAERVRKLTEEEHREVIVVGDINICAYPIDHYEGVLERTRQEWWDRPMRVWLKRWLDPEGPMVDVVRRCWPERLGMYTCWNMKLSARDSNCGTRIDYVLVTKGLLPWIKTADIQPQLRGSDHCPVYVDLHDEICLPSGETLQLRHAMGLEEGRKIDPPRLAARFWDEFSGKQKLLSTFFTKKAARDLAETKPTKRKVLASPLATSGGPVKKLQKKDSSSTSQPKLSSFFSKPTTTPELGLKSPSRSQNVASQVDSDYLFALSLSQSSVADEPSTSASASSSQASTSSSKGAWSQILTRAPLPPPKCVIHNESTKIFTVTKAGPNKGRNFYLCSRYESIRPGSIFRGLRSSCS</sequence>
<feature type="compositionally biased region" description="Polar residues" evidence="13">
    <location>
        <begin position="384"/>
        <end position="402"/>
    </location>
</feature>
<keyword evidence="7" id="KW-0539">Nucleus</keyword>
<dbReference type="EMBL" id="KL198019">
    <property type="protein sequence ID" value="KDQ19552.1"/>
    <property type="molecule type" value="Genomic_DNA"/>
</dbReference>
<reference evidence="16" key="1">
    <citation type="journal article" date="2014" name="Proc. Natl. Acad. Sci. U.S.A.">
        <title>Extensive sampling of basidiomycete genomes demonstrates inadequacy of the white-rot/brown-rot paradigm for wood decay fungi.</title>
        <authorList>
            <person name="Riley R."/>
            <person name="Salamov A.A."/>
            <person name="Brown D.W."/>
            <person name="Nagy L.G."/>
            <person name="Floudas D."/>
            <person name="Held B.W."/>
            <person name="Levasseur A."/>
            <person name="Lombard V."/>
            <person name="Morin E."/>
            <person name="Otillar R."/>
            <person name="Lindquist E.A."/>
            <person name="Sun H."/>
            <person name="LaButti K.M."/>
            <person name="Schmutz J."/>
            <person name="Jabbour D."/>
            <person name="Luo H."/>
            <person name="Baker S.E."/>
            <person name="Pisabarro A.G."/>
            <person name="Walton J.D."/>
            <person name="Blanchette R.A."/>
            <person name="Henrissat B."/>
            <person name="Martin F."/>
            <person name="Cullen D."/>
            <person name="Hibbett D.S."/>
            <person name="Grigoriev I.V."/>
        </authorList>
    </citation>
    <scope>NUCLEOTIDE SEQUENCE [LARGE SCALE GENOMIC DNA]</scope>
    <source>
        <strain evidence="16">FD-172 SS1</strain>
    </source>
</reference>
<dbReference type="PROSITE" id="PS51435">
    <property type="entry name" value="AP_NUCLEASE_F1_4"/>
    <property type="match status" value="1"/>
</dbReference>
<keyword evidence="16" id="KW-1185">Reference proteome</keyword>
<feature type="binding site" evidence="9">
    <location>
        <position position="189"/>
    </location>
    <ligand>
        <name>Mg(2+)</name>
        <dbReference type="ChEBI" id="CHEBI:18420"/>
        <label>1</label>
    </ligand>
</feature>
<feature type="site" description="Important for catalytic activity" evidence="10">
    <location>
        <position position="262"/>
    </location>
</feature>
<feature type="binding site" evidence="9">
    <location>
        <position position="288"/>
    </location>
    <ligand>
        <name>Mg(2+)</name>
        <dbReference type="ChEBI" id="CHEBI:18420"/>
        <label>1</label>
    </ligand>
</feature>
<feature type="compositionally biased region" description="Low complexity" evidence="13">
    <location>
        <begin position="439"/>
        <end position="454"/>
    </location>
</feature>
<feature type="active site" evidence="8">
    <location>
        <position position="147"/>
    </location>
</feature>
<feature type="site" description="Interaction with DNA substrate" evidence="10">
    <location>
        <position position="288"/>
    </location>
</feature>
<keyword evidence="2 9" id="KW-0479">Metal-binding</keyword>
<dbReference type="GO" id="GO:0008311">
    <property type="term" value="F:double-stranded DNA 3'-5' DNA exonuclease activity"/>
    <property type="evidence" value="ECO:0007669"/>
    <property type="project" value="TreeGrafter"/>
</dbReference>
<evidence type="ECO:0000256" key="11">
    <source>
        <dbReference type="PROSITE-ProRule" id="PRU01343"/>
    </source>
</evidence>
<dbReference type="GO" id="GO:0005634">
    <property type="term" value="C:nucleus"/>
    <property type="evidence" value="ECO:0007669"/>
    <property type="project" value="TreeGrafter"/>
</dbReference>
<feature type="active site" description="Proton acceptor" evidence="8">
    <location>
        <position position="288"/>
    </location>
</feature>
<dbReference type="GO" id="GO:0006284">
    <property type="term" value="P:base-excision repair"/>
    <property type="evidence" value="ECO:0007669"/>
    <property type="project" value="TreeGrafter"/>
</dbReference>
<evidence type="ECO:0000256" key="7">
    <source>
        <dbReference type="ARBA" id="ARBA00023242"/>
    </source>
</evidence>
<evidence type="ECO:0000313" key="15">
    <source>
        <dbReference type="EMBL" id="KDQ19552.1"/>
    </source>
</evidence>
<dbReference type="HOGENOM" id="CLU_010374_2_0_1"/>
<dbReference type="InterPro" id="IPR004808">
    <property type="entry name" value="AP_endonuc_1"/>
</dbReference>
<gene>
    <name evidence="15" type="ORF">BOTBODRAFT_102321</name>
</gene>
<dbReference type="InParanoid" id="A0A067N5Y9"/>